<dbReference type="HAMAP" id="MF_00060">
    <property type="entry name" value="SurE"/>
    <property type="match status" value="1"/>
</dbReference>
<evidence type="ECO:0000256" key="7">
    <source>
        <dbReference type="ARBA" id="ARBA00022741"/>
    </source>
</evidence>
<evidence type="ECO:0000256" key="1">
    <source>
        <dbReference type="ARBA" id="ARBA00000815"/>
    </source>
</evidence>
<comment type="similarity">
    <text evidence="4 9">Belongs to the SurE nucleotidase family.</text>
</comment>
<keyword evidence="12" id="KW-1185">Reference proteome</keyword>
<evidence type="ECO:0000259" key="10">
    <source>
        <dbReference type="Pfam" id="PF01975"/>
    </source>
</evidence>
<keyword evidence="8 9" id="KW-0378">Hydrolase</keyword>
<dbReference type="HOGENOM" id="CLU_045192_1_3_0"/>
<dbReference type="NCBIfam" id="NF001492">
    <property type="entry name" value="PRK00346.2-2"/>
    <property type="match status" value="1"/>
</dbReference>
<dbReference type="Gene3D" id="3.40.1210.10">
    <property type="entry name" value="Survival protein SurE-like phosphatase/nucleotidase"/>
    <property type="match status" value="1"/>
</dbReference>
<sequence>MRILVTNDDGIQSKGIIVLAELLSEEHEVFVVAPDKERSATGHSITIHVPLWMKKVFISERVVAYSTTGTPADCVKLAYNVIMDKRVDLIVSGVNRGPNMGMDILYSGTVSGAMEGAMMNIPSIAISSANYESPDFEGAARFLIDFLKEFDFSLLDPFTMLNINVPAGEIKGWRFTRQSRRRWNDYFEERVSPFGEKYYWMMGEVIEDDDRDDVDYKAVREGYVSITPIHPFLTNEQCLKKLREVYD</sequence>
<proteinExistence type="inferred from homology"/>
<evidence type="ECO:0000256" key="8">
    <source>
        <dbReference type="ARBA" id="ARBA00022801"/>
    </source>
</evidence>
<dbReference type="GO" id="GO:0008254">
    <property type="term" value="F:3'-nucleotidase activity"/>
    <property type="evidence" value="ECO:0007669"/>
    <property type="project" value="TreeGrafter"/>
</dbReference>
<keyword evidence="6 9" id="KW-0479">Metal-binding</keyword>
<evidence type="ECO:0000313" key="11">
    <source>
        <dbReference type="EMBL" id="ADA67230.1"/>
    </source>
</evidence>
<evidence type="ECO:0000256" key="5">
    <source>
        <dbReference type="ARBA" id="ARBA00022490"/>
    </source>
</evidence>
<feature type="binding site" evidence="9">
    <location>
        <position position="8"/>
    </location>
    <ligand>
        <name>a divalent metal cation</name>
        <dbReference type="ChEBI" id="CHEBI:60240"/>
    </ligand>
</feature>
<keyword evidence="7 9" id="KW-0547">Nucleotide-binding</keyword>
<dbReference type="GO" id="GO:0004309">
    <property type="term" value="F:exopolyphosphatase activity"/>
    <property type="evidence" value="ECO:0007669"/>
    <property type="project" value="TreeGrafter"/>
</dbReference>
<evidence type="ECO:0000256" key="2">
    <source>
        <dbReference type="ARBA" id="ARBA00001946"/>
    </source>
</evidence>
<dbReference type="KEGG" id="tnp:Tnap_1144"/>
<evidence type="ECO:0000256" key="6">
    <source>
        <dbReference type="ARBA" id="ARBA00022723"/>
    </source>
</evidence>
<dbReference type="SUPFAM" id="SSF64167">
    <property type="entry name" value="SurE-like"/>
    <property type="match status" value="1"/>
</dbReference>
<dbReference type="InterPro" id="IPR036523">
    <property type="entry name" value="SurE-like_sf"/>
</dbReference>
<dbReference type="EC" id="3.1.3.5" evidence="9"/>
<evidence type="ECO:0000256" key="9">
    <source>
        <dbReference type="HAMAP-Rule" id="MF_00060"/>
    </source>
</evidence>
<protein>
    <recommendedName>
        <fullName evidence="9">5'-nucleotidase SurE</fullName>
        <ecNumber evidence="9">3.1.3.5</ecNumber>
    </recommendedName>
    <alternativeName>
        <fullName evidence="9">Nucleoside 5'-monophosphate phosphohydrolase</fullName>
    </alternativeName>
</protein>
<dbReference type="Pfam" id="PF01975">
    <property type="entry name" value="SurE"/>
    <property type="match status" value="1"/>
</dbReference>
<dbReference type="PANTHER" id="PTHR30457">
    <property type="entry name" value="5'-NUCLEOTIDASE SURE"/>
    <property type="match status" value="1"/>
</dbReference>
<dbReference type="InterPro" id="IPR030048">
    <property type="entry name" value="SurE"/>
</dbReference>
<dbReference type="GO" id="GO:0008253">
    <property type="term" value="F:5'-nucleotidase activity"/>
    <property type="evidence" value="ECO:0007669"/>
    <property type="project" value="UniProtKB-UniRule"/>
</dbReference>
<dbReference type="Proteomes" id="UP000000940">
    <property type="component" value="Chromosome"/>
</dbReference>
<comment type="cofactor">
    <cofactor evidence="2">
        <name>Mg(2+)</name>
        <dbReference type="ChEBI" id="CHEBI:18420"/>
    </cofactor>
</comment>
<feature type="binding site" evidence="9">
    <location>
        <position position="95"/>
    </location>
    <ligand>
        <name>a divalent metal cation</name>
        <dbReference type="ChEBI" id="CHEBI:60240"/>
    </ligand>
</feature>
<evidence type="ECO:0000313" key="12">
    <source>
        <dbReference type="Proteomes" id="UP000000940"/>
    </source>
</evidence>
<comment type="catalytic activity">
    <reaction evidence="1 9">
        <text>a ribonucleoside 5'-phosphate + H2O = a ribonucleoside + phosphate</text>
        <dbReference type="Rhea" id="RHEA:12484"/>
        <dbReference type="ChEBI" id="CHEBI:15377"/>
        <dbReference type="ChEBI" id="CHEBI:18254"/>
        <dbReference type="ChEBI" id="CHEBI:43474"/>
        <dbReference type="ChEBI" id="CHEBI:58043"/>
        <dbReference type="EC" id="3.1.3.5"/>
    </reaction>
</comment>
<dbReference type="RefSeq" id="WP_012896355.1">
    <property type="nucleotide sequence ID" value="NC_013642.1"/>
</dbReference>
<dbReference type="NCBIfam" id="TIGR00087">
    <property type="entry name" value="surE"/>
    <property type="match status" value="1"/>
</dbReference>
<dbReference type="NCBIfam" id="NF001490">
    <property type="entry name" value="PRK00346.1-4"/>
    <property type="match status" value="1"/>
</dbReference>
<organism evidence="11 12">
    <name type="scientific">Thermotoga petrophila (strain ATCC BAA-489 / DSM 13996 / JCM 10882 / RKU-10)</name>
    <name type="common">Thermotoga naphthophila</name>
    <dbReference type="NCBI Taxonomy" id="590168"/>
    <lineage>
        <taxon>Bacteria</taxon>
        <taxon>Thermotogati</taxon>
        <taxon>Thermotogota</taxon>
        <taxon>Thermotogae</taxon>
        <taxon>Thermotogales</taxon>
        <taxon>Thermotogaceae</taxon>
        <taxon>Thermotoga</taxon>
    </lineage>
</organism>
<reference evidence="11 12" key="1">
    <citation type="submission" date="2009-12" db="EMBL/GenBank/DDBJ databases">
        <title>Complete sequence of Thermotoga petrophila RKU-1.</title>
        <authorList>
            <consortium name="US DOE Joint Genome Institute"/>
            <person name="Lucas S."/>
            <person name="Copeland A."/>
            <person name="Lapidus A."/>
            <person name="Glavina del Rio T."/>
            <person name="Dalin E."/>
            <person name="Tice H."/>
            <person name="Bruce D."/>
            <person name="Goodwin L."/>
            <person name="Pitluck S."/>
            <person name="Munk A.C."/>
            <person name="Brettin T."/>
            <person name="Detter J.C."/>
            <person name="Han C."/>
            <person name="Tapia R."/>
            <person name="Larimer F."/>
            <person name="Land M."/>
            <person name="Hauser L."/>
            <person name="Kyrpides N."/>
            <person name="Mikhailova N."/>
            <person name="Nelson K.E."/>
            <person name="Gogarten J.P."/>
            <person name="Noll K.M."/>
        </authorList>
    </citation>
    <scope>NUCLEOTIDE SEQUENCE [LARGE SCALE GENOMIC DNA]</scope>
    <source>
        <strain evidence="12">ATCC BAA-489 / DSM 13996 / JCM 10882 / RKU-10</strain>
    </source>
</reference>
<accession>D2C8E4</accession>
<feature type="binding site" evidence="9">
    <location>
        <position position="39"/>
    </location>
    <ligand>
        <name>a divalent metal cation</name>
        <dbReference type="ChEBI" id="CHEBI:60240"/>
    </ligand>
</feature>
<evidence type="ECO:0000256" key="4">
    <source>
        <dbReference type="ARBA" id="ARBA00011062"/>
    </source>
</evidence>
<dbReference type="InterPro" id="IPR002828">
    <property type="entry name" value="SurE-like_Pase/nucleotidase"/>
</dbReference>
<comment type="cofactor">
    <cofactor evidence="9">
        <name>a divalent metal cation</name>
        <dbReference type="ChEBI" id="CHEBI:60240"/>
    </cofactor>
    <text evidence="9">Binds 1 divalent metal cation per subunit.</text>
</comment>
<name>D2C8E4_THEP2</name>
<dbReference type="AlphaFoldDB" id="D2C8E4"/>
<evidence type="ECO:0000256" key="3">
    <source>
        <dbReference type="ARBA" id="ARBA00004496"/>
    </source>
</evidence>
<comment type="function">
    <text evidence="9">Nucleotidase that shows phosphatase activity on nucleoside 5'-monophosphates.</text>
</comment>
<gene>
    <name evidence="9" type="primary">surE</name>
    <name evidence="11" type="ordered locus">Tnap_1144</name>
</gene>
<keyword evidence="5 9" id="KW-0963">Cytoplasm</keyword>
<dbReference type="GO" id="GO:0005737">
    <property type="term" value="C:cytoplasm"/>
    <property type="evidence" value="ECO:0007669"/>
    <property type="project" value="UniProtKB-SubCell"/>
</dbReference>
<feature type="domain" description="Survival protein SurE-like phosphatase/nucleotidase" evidence="10">
    <location>
        <begin position="3"/>
        <end position="184"/>
    </location>
</feature>
<dbReference type="FunFam" id="3.40.1210.10:FF:000001">
    <property type="entry name" value="5'/3'-nucleotidase SurE"/>
    <property type="match status" value="1"/>
</dbReference>
<feature type="binding site" evidence="9">
    <location>
        <position position="9"/>
    </location>
    <ligand>
        <name>a divalent metal cation</name>
        <dbReference type="ChEBI" id="CHEBI:60240"/>
    </ligand>
</feature>
<comment type="subcellular location">
    <subcellularLocation>
        <location evidence="3 9">Cytoplasm</location>
    </subcellularLocation>
</comment>
<dbReference type="GO" id="GO:0046872">
    <property type="term" value="F:metal ion binding"/>
    <property type="evidence" value="ECO:0007669"/>
    <property type="project" value="UniProtKB-UniRule"/>
</dbReference>
<dbReference type="EMBL" id="CP001839">
    <property type="protein sequence ID" value="ADA67230.1"/>
    <property type="molecule type" value="Genomic_DNA"/>
</dbReference>
<dbReference type="PANTHER" id="PTHR30457:SF12">
    <property type="entry name" value="5'_3'-NUCLEOTIDASE SURE"/>
    <property type="match status" value="1"/>
</dbReference>
<dbReference type="GO" id="GO:0000166">
    <property type="term" value="F:nucleotide binding"/>
    <property type="evidence" value="ECO:0007669"/>
    <property type="project" value="UniProtKB-KW"/>
</dbReference>
<dbReference type="NCBIfam" id="NF010545">
    <property type="entry name" value="PRK13935.1"/>
    <property type="match status" value="1"/>
</dbReference>